<dbReference type="Pfam" id="PF00089">
    <property type="entry name" value="Trypsin"/>
    <property type="match status" value="1"/>
</dbReference>
<dbReference type="SUPFAM" id="SSF50494">
    <property type="entry name" value="Trypsin-like serine proteases"/>
    <property type="match status" value="1"/>
</dbReference>
<reference evidence="3 4" key="1">
    <citation type="submission" date="2014-07" db="EMBL/GenBank/DDBJ databases">
        <title>Comparative analysis of Nitrosococcus oceani genome inventories of strains from Pacific and Atlantic gyres.</title>
        <authorList>
            <person name="Lim C.K."/>
            <person name="Wang L."/>
            <person name="Sayavedra-Soto L.A."/>
            <person name="Klotz M.G."/>
        </authorList>
    </citation>
    <scope>NUCLEOTIDE SEQUENCE [LARGE SCALE GENOMIC DNA]</scope>
    <source>
        <strain evidence="3 4">C-27</strain>
    </source>
</reference>
<dbReference type="EMBL" id="JPGN01000070">
    <property type="protein sequence ID" value="KFI18948.1"/>
    <property type="molecule type" value="Genomic_DNA"/>
</dbReference>
<evidence type="ECO:0000313" key="3">
    <source>
        <dbReference type="EMBL" id="KFI18948.1"/>
    </source>
</evidence>
<gene>
    <name evidence="3" type="ORF">IB75_11660</name>
</gene>
<proteinExistence type="predicted"/>
<feature type="domain" description="Peptidase S1" evidence="2">
    <location>
        <begin position="25"/>
        <end position="69"/>
    </location>
</feature>
<dbReference type="InterPro" id="IPR043504">
    <property type="entry name" value="Peptidase_S1_PA_chymotrypsin"/>
</dbReference>
<name>A0A0E2Z000_9GAMM</name>
<comment type="caution">
    <text evidence="3">The sequence shown here is derived from an EMBL/GenBank/DDBJ whole genome shotgun (WGS) entry which is preliminary data.</text>
</comment>
<evidence type="ECO:0000256" key="1">
    <source>
        <dbReference type="ARBA" id="ARBA00022729"/>
    </source>
</evidence>
<dbReference type="InterPro" id="IPR001254">
    <property type="entry name" value="Trypsin_dom"/>
</dbReference>
<dbReference type="GO" id="GO:0004252">
    <property type="term" value="F:serine-type endopeptidase activity"/>
    <property type="evidence" value="ECO:0007669"/>
    <property type="project" value="InterPro"/>
</dbReference>
<dbReference type="InterPro" id="IPR050966">
    <property type="entry name" value="Glutamyl_endopeptidase"/>
</dbReference>
<dbReference type="PANTHER" id="PTHR15462:SF8">
    <property type="entry name" value="SERINE PROTEASE"/>
    <property type="match status" value="1"/>
</dbReference>
<accession>A0A0E2Z000</accession>
<dbReference type="Gene3D" id="2.40.10.10">
    <property type="entry name" value="Trypsin-like serine proteases"/>
    <property type="match status" value="1"/>
</dbReference>
<dbReference type="InterPro" id="IPR009003">
    <property type="entry name" value="Peptidase_S1_PA"/>
</dbReference>
<dbReference type="OrthoDB" id="1855925at2"/>
<evidence type="ECO:0000259" key="2">
    <source>
        <dbReference type="Pfam" id="PF00089"/>
    </source>
</evidence>
<keyword evidence="1" id="KW-0732">Signal</keyword>
<dbReference type="GO" id="GO:0006508">
    <property type="term" value="P:proteolysis"/>
    <property type="evidence" value="ECO:0007669"/>
    <property type="project" value="InterPro"/>
</dbReference>
<dbReference type="PANTHER" id="PTHR15462">
    <property type="entry name" value="SERINE PROTEASE"/>
    <property type="match status" value="1"/>
</dbReference>
<protein>
    <recommendedName>
        <fullName evidence="2">Peptidase S1 domain-containing protein</fullName>
    </recommendedName>
</protein>
<sequence>MNKRVTIEYQIKPGGKTVPKSFDIPFRWICRLVIEGKSATGILVGPRHVLTAAHVLDPHYRKGARLVNVEVLPAYDGSDSLGSYSSVSDLEVSKGWRAGKHKKSLDNGAYDYGMVILSNDNITTDRHKALEGKPLGYWGHPSQGHKTVFAPLGIQWLQSRINKRFFTAGYHKETKRAMQVRWGNIPGSGLVVPDGQGGVIPGRGMVFDALAPLEKRARGMSGGPIWYKVRSKRFSTRFMVGINTSAKKDGVTEIDEKGREHKKWQGYAARVTLEFFEEVSGWMHAKP</sequence>
<organism evidence="3 4">
    <name type="scientific">Nitrosococcus oceani C-27</name>
    <dbReference type="NCBI Taxonomy" id="314279"/>
    <lineage>
        <taxon>Bacteria</taxon>
        <taxon>Pseudomonadati</taxon>
        <taxon>Pseudomonadota</taxon>
        <taxon>Gammaproteobacteria</taxon>
        <taxon>Chromatiales</taxon>
        <taxon>Chromatiaceae</taxon>
        <taxon>Nitrosococcus</taxon>
    </lineage>
</organism>
<dbReference type="Proteomes" id="UP000028839">
    <property type="component" value="Unassembled WGS sequence"/>
</dbReference>
<dbReference type="AlphaFoldDB" id="A0A0E2Z000"/>
<evidence type="ECO:0000313" key="4">
    <source>
        <dbReference type="Proteomes" id="UP000028839"/>
    </source>
</evidence>
<dbReference type="HOGENOM" id="CLU_969200_0_0_6"/>